<dbReference type="OrthoDB" id="410935at2759"/>
<evidence type="ECO:0000313" key="3">
    <source>
        <dbReference type="Proteomes" id="UP000601435"/>
    </source>
</evidence>
<reference evidence="2" key="1">
    <citation type="submission" date="2021-02" db="EMBL/GenBank/DDBJ databases">
        <authorList>
            <person name="Dougan E. K."/>
            <person name="Rhodes N."/>
            <person name="Thang M."/>
            <person name="Chan C."/>
        </authorList>
    </citation>
    <scope>NUCLEOTIDE SEQUENCE</scope>
</reference>
<dbReference type="EMBL" id="CAJNJA010009334">
    <property type="protein sequence ID" value="CAE7245754.1"/>
    <property type="molecule type" value="Genomic_DNA"/>
</dbReference>
<gene>
    <name evidence="2" type="ORF">SNEC2469_LOCUS4765</name>
</gene>
<proteinExistence type="predicted"/>
<sequence length="1760" mass="192742">MEAAGIAKSRCTGLLEALAFVRHVIGVDEVEDLLKSRRCRGVGVVEVTVDQLLYLHDVLETHRDPWTRHFAGCALVTTYSRCRWSDIQHSDELILDRGLDGQLTYLELRIGVHKTCRLQSKRHRFLRVVSPSLGVKEFGEQWLASRRDIGLDDVGRMPFCPAPDSSASPTVRGIDSEEATTWLRLLLRDKPSAGQEPSSKSFKATVLSWAAKRGVDGLSIQRLGYHAAGGLDIVYSRDAQAPYILIVEKLLAEVREGKFRPDDTRGLTGSPKPLVEPLIRAPVSRGVPDLGEDVPVAELASEAGVKLEGHGSDGLAPEVVDLEEGGGEDERSLGSSTSSADEDDHQPVAAVAGGESRRAMALVTSEAALKQRCLEVSPDGSLYTSLAAQSIRSFRQLAFAIGTPRSEPTPEQYQELAAQVFGAAAPIGKVAQLRDLHFEATTYVIQALKDQVSSDAAEHQVRKLPMAERAARLSDQQRRLSGVSITGELQPSYGLVDKVNHILESGQLVWISPSMCGKRDLEVAQGIDHKAQVVQVEKEALKVSASQVETKADVTTPLMLHFAFQRRGIAFDHCGLIEWSTHQDYLHRLLFALSAPVPPGFSQVTIQQIVRADKELWTIMARECVPPFKAKPDGTKPLDVSMSKLMLDSRVQMWLLPVMVSQASKIQAPPSVEPSDAFPSDVPTPPKKIRLRKKAKKVMPDALKGCKKFSKGPCCWGFNLEGCSLETKVAEGLPRCSAVRGKSFSAGSFVHGGVVGLHLNTSKFPSSVQVVCSFIGQFSGGYPFAAFTILDQTQSDLHQDANNEPSTWNLIIPISFFEGGGIWYQASSGTAPCPLDHSRFGHILDVASGPQWLPAADAKHCTLPWTGRRCVVVAFTPRFLEKLDPRDVCRLHDSGFVLRKPMLTAELSEDEVPGKCLTDMLVIEVCCGSAALSWACHKQGFQVMPIASRSNFDKKPKLRVHHLDLTDPEALRSLEELICTESARIALIWAAVPHGAASVARSKPLPRFERLNLPTPKPLRSLSKPEGLDGLMGRDKAKCEVANQVYHGVTVLLQAALKRGVRCVIENPVSSLYWQTEFFRSLQALHLGSVVHFHLCQHGGPRPKHVQLWTSDQTFVSLAAVCPGNKLCSHEAWRPVAPDLDLPFDTSSRAECPDLLCDRVAGILKHACLAQGIADRLSLQGAVEHSAQGTQRLVLSLQPAGAKAPQLLPEFGHHLQVVVTPSSKLPQAPQHAVFLSRRLLQWGQFQAETRSPTVGVRCDLDTSELVPSSLVEIVLFGIPASPDAFVRKAVETGHPADFKSSLEPLLKKVVEENIVGDELRLAKARLAFVAKWSSRAKALEQRETELHASLPKHIKHILKGKRLLLLQEMIDFYGLPDTELVRHMKEGFSLSGWMPSSGSFPASTKRPEFSVDALKLLSAGFNAATLSKAKVRQERPLEEATWQETLAEEEQGWVWRCEDQVMSLFQLLGLTFAKEGKKAPPFSTVFNMLGLSVNLAPFKEGSIEVGHTEKRVSELDTSLEAVVEQGSLSMKEAERLRGRMNFFEGHAFGRGPAQALRTVDHHARTGATSKKLPPAVVSALTVLRERLKSAIPLQISSVALSTWYLFTDGSCEAAASSGAVGAVLYDKYGRVVSAFSESVPTRVMHDLLQDSANPIYELELFPVLISFRKWASMLAGSQVVSFVDNDAAKYALVRSCSATKTGAAIIDAIRLIEQRFQLRVWYARVPTHSNPADAPSRLDVTGLENFLVGDISWEVSSTAL</sequence>
<name>A0A812LFF7_9DINO</name>
<dbReference type="Proteomes" id="UP000601435">
    <property type="component" value="Unassembled WGS sequence"/>
</dbReference>
<keyword evidence="3" id="KW-1185">Reference proteome</keyword>
<evidence type="ECO:0000313" key="2">
    <source>
        <dbReference type="EMBL" id="CAE7245754.1"/>
    </source>
</evidence>
<protein>
    <submittedName>
        <fullName evidence="2">Uncharacterized protein</fullName>
    </submittedName>
</protein>
<comment type="caution">
    <text evidence="2">The sequence shown here is derived from an EMBL/GenBank/DDBJ whole genome shotgun (WGS) entry which is preliminary data.</text>
</comment>
<evidence type="ECO:0000256" key="1">
    <source>
        <dbReference type="SAM" id="MobiDB-lite"/>
    </source>
</evidence>
<organism evidence="2 3">
    <name type="scientific">Symbiodinium necroappetens</name>
    <dbReference type="NCBI Taxonomy" id="1628268"/>
    <lineage>
        <taxon>Eukaryota</taxon>
        <taxon>Sar</taxon>
        <taxon>Alveolata</taxon>
        <taxon>Dinophyceae</taxon>
        <taxon>Suessiales</taxon>
        <taxon>Symbiodiniaceae</taxon>
        <taxon>Symbiodinium</taxon>
    </lineage>
</organism>
<feature type="region of interest" description="Disordered" evidence="1">
    <location>
        <begin position="324"/>
        <end position="346"/>
    </location>
</feature>
<accession>A0A812LFF7</accession>